<evidence type="ECO:0000313" key="2">
    <source>
        <dbReference type="EMBL" id="SFO49292.1"/>
    </source>
</evidence>
<evidence type="ECO:0000256" key="1">
    <source>
        <dbReference type="SAM" id="Phobius"/>
    </source>
</evidence>
<proteinExistence type="predicted"/>
<gene>
    <name evidence="2" type="ORF">SAMN04489757_13138</name>
</gene>
<dbReference type="STRING" id="1527.SAMN04489757_13138"/>
<keyword evidence="1" id="KW-0472">Membrane</keyword>
<reference evidence="2 3" key="1">
    <citation type="submission" date="2016-10" db="EMBL/GenBank/DDBJ databases">
        <authorList>
            <person name="de Groot N.N."/>
        </authorList>
    </citation>
    <scope>NUCLEOTIDE SEQUENCE [LARGE SCALE GENOMIC DNA]</scope>
    <source>
        <strain evidence="2 3">DSM 1283</strain>
    </source>
</reference>
<dbReference type="Proteomes" id="UP000198806">
    <property type="component" value="Unassembled WGS sequence"/>
</dbReference>
<keyword evidence="1" id="KW-1133">Transmembrane helix</keyword>
<accession>A0A1I5HLV0</accession>
<organism evidence="2 3">
    <name type="scientific">Anaerocolumna aminovalerica</name>
    <dbReference type="NCBI Taxonomy" id="1527"/>
    <lineage>
        <taxon>Bacteria</taxon>
        <taxon>Bacillati</taxon>
        <taxon>Bacillota</taxon>
        <taxon>Clostridia</taxon>
        <taxon>Lachnospirales</taxon>
        <taxon>Lachnospiraceae</taxon>
        <taxon>Anaerocolumna</taxon>
    </lineage>
</organism>
<dbReference type="RefSeq" id="WP_091687742.1">
    <property type="nucleotide sequence ID" value="NZ_BAABFM010000040.1"/>
</dbReference>
<dbReference type="EMBL" id="FOWD01000031">
    <property type="protein sequence ID" value="SFO49292.1"/>
    <property type="molecule type" value="Genomic_DNA"/>
</dbReference>
<protein>
    <submittedName>
        <fullName evidence="2">Uncharacterized protein</fullName>
    </submittedName>
</protein>
<sequence>MRSVKYFKYVIIALSIIALLYLILFIQDRNELNYTIEENVQMTNIESDYIKINEAVYVKYDNNAIKQIMLQLKDKTGFRIKVQNNEMFINYEENKSNQEYEMHLIKIIKGKLKSLYINDEKQ</sequence>
<keyword evidence="3" id="KW-1185">Reference proteome</keyword>
<keyword evidence="1" id="KW-0812">Transmembrane</keyword>
<name>A0A1I5HLV0_9FIRM</name>
<evidence type="ECO:0000313" key="3">
    <source>
        <dbReference type="Proteomes" id="UP000198806"/>
    </source>
</evidence>
<feature type="transmembrane region" description="Helical" evidence="1">
    <location>
        <begin position="6"/>
        <end position="26"/>
    </location>
</feature>
<dbReference type="AlphaFoldDB" id="A0A1I5HLV0"/>